<gene>
    <name evidence="1" type="ORF">DB31_8080</name>
</gene>
<dbReference type="OrthoDB" id="5494927at2"/>
<sequence length="418" mass="45286">MLFWDVIERHFDEADFLWGVWEQSLVSPNHTLEQVERGPEARLLAHLDGLVANGPEVARRLLLPALEKDDPPQVSAAAAALLQSPGEAGIEAVLVALRMRPVQGGALVRALACSGRADLLDRMRGLLGASEEGVVTAAAEVLVFHHASVGDALPRLLKSGNPMARALGLRALLNEPAGARHSAAVQEGLKEQNSWVVAAAMEVGCRLGLDAAWRRVRERAVEGDREAMLLLALGGGPAEYKELTAALAAPARRPGALWALGFAGTPEGVDASLEWLDDTRAGPLAGEVFTAVTGVGLREAGLTAPWERRPKLTHTPEDELPRPDAAKVRDWWSRHHVRFVSRQRYLQGEPRALSGIKAALVQGPMRRRAALLLELQLRVPVRRAPRLQPRAPTRQQYAELSAMASFEDAGLHLSRSLL</sequence>
<evidence type="ECO:0000313" key="2">
    <source>
        <dbReference type="Proteomes" id="UP000028725"/>
    </source>
</evidence>
<comment type="caution">
    <text evidence="1">The sequence shown here is derived from an EMBL/GenBank/DDBJ whole genome shotgun (WGS) entry which is preliminary data.</text>
</comment>
<proteinExistence type="predicted"/>
<accession>A0A085WIT4</accession>
<dbReference type="InterPro" id="IPR011959">
    <property type="entry name" value="CHP02270"/>
</dbReference>
<dbReference type="PATRIC" id="fig|394096.3.peg.4119"/>
<reference evidence="1 2" key="1">
    <citation type="submission" date="2014-04" db="EMBL/GenBank/DDBJ databases">
        <title>Genome assembly of Hyalangium minutum DSM 14724.</title>
        <authorList>
            <person name="Sharma G."/>
            <person name="Subramanian S."/>
        </authorList>
    </citation>
    <scope>NUCLEOTIDE SEQUENCE [LARGE SCALE GENOMIC DNA]</scope>
    <source>
        <strain evidence="1 2">DSM 14724</strain>
    </source>
</reference>
<organism evidence="1 2">
    <name type="scientific">Hyalangium minutum</name>
    <dbReference type="NCBI Taxonomy" id="394096"/>
    <lineage>
        <taxon>Bacteria</taxon>
        <taxon>Pseudomonadati</taxon>
        <taxon>Myxococcota</taxon>
        <taxon>Myxococcia</taxon>
        <taxon>Myxococcales</taxon>
        <taxon>Cystobacterineae</taxon>
        <taxon>Archangiaceae</taxon>
        <taxon>Hyalangium</taxon>
    </lineage>
</organism>
<dbReference type="SUPFAM" id="SSF48371">
    <property type="entry name" value="ARM repeat"/>
    <property type="match status" value="1"/>
</dbReference>
<dbReference type="InterPro" id="IPR016024">
    <property type="entry name" value="ARM-type_fold"/>
</dbReference>
<dbReference type="AlphaFoldDB" id="A0A085WIT4"/>
<protein>
    <recommendedName>
        <fullName evidence="3">TIGR02270 family protein</fullName>
    </recommendedName>
</protein>
<dbReference type="Proteomes" id="UP000028725">
    <property type="component" value="Unassembled WGS sequence"/>
</dbReference>
<evidence type="ECO:0008006" key="3">
    <source>
        <dbReference type="Google" id="ProtNLM"/>
    </source>
</evidence>
<keyword evidence="2" id="KW-1185">Reference proteome</keyword>
<dbReference type="STRING" id="394096.DB31_8080"/>
<name>A0A085WIT4_9BACT</name>
<dbReference type="EMBL" id="JMCB01000007">
    <property type="protein sequence ID" value="KFE67597.1"/>
    <property type="molecule type" value="Genomic_DNA"/>
</dbReference>
<dbReference type="RefSeq" id="WP_052420122.1">
    <property type="nucleotide sequence ID" value="NZ_JMCB01000007.1"/>
</dbReference>
<dbReference type="NCBIfam" id="TIGR02270">
    <property type="entry name" value="TIGR02270 family protein"/>
    <property type="match status" value="1"/>
</dbReference>
<evidence type="ECO:0000313" key="1">
    <source>
        <dbReference type="EMBL" id="KFE67597.1"/>
    </source>
</evidence>